<reference evidence="3" key="1">
    <citation type="journal article" date="2019" name="Int. J. Syst. Evol. Microbiol.">
        <title>The Global Catalogue of Microorganisms (GCM) 10K type strain sequencing project: providing services to taxonomists for standard genome sequencing and annotation.</title>
        <authorList>
            <consortium name="The Broad Institute Genomics Platform"/>
            <consortium name="The Broad Institute Genome Sequencing Center for Infectious Disease"/>
            <person name="Wu L."/>
            <person name="Ma J."/>
        </authorList>
    </citation>
    <scope>NUCLEOTIDE SEQUENCE [LARGE SCALE GENOMIC DNA]</scope>
    <source>
        <strain evidence="3">CGMCC 1.12477</strain>
    </source>
</reference>
<accession>A0ABW4TN91</accession>
<comment type="caution">
    <text evidence="2">The sequence shown here is derived from an EMBL/GenBank/DDBJ whole genome shotgun (WGS) entry which is preliminary data.</text>
</comment>
<comment type="similarity">
    <text evidence="1">Belongs to the peptidase S58 family.</text>
</comment>
<name>A0ABW4TN91_9ACTN</name>
<dbReference type="Proteomes" id="UP001597351">
    <property type="component" value="Unassembled WGS sequence"/>
</dbReference>
<dbReference type="PANTHER" id="PTHR36512">
    <property type="entry name" value="D-AMINOPEPTIDASE"/>
    <property type="match status" value="1"/>
</dbReference>
<dbReference type="Pfam" id="PF03576">
    <property type="entry name" value="Peptidase_S58"/>
    <property type="match status" value="1"/>
</dbReference>
<dbReference type="RefSeq" id="WP_343919889.1">
    <property type="nucleotide sequence ID" value="NZ_BAAAJT010000002.1"/>
</dbReference>
<evidence type="ECO:0000313" key="3">
    <source>
        <dbReference type="Proteomes" id="UP001597351"/>
    </source>
</evidence>
<dbReference type="PANTHER" id="PTHR36512:SF3">
    <property type="entry name" value="BLR5678 PROTEIN"/>
    <property type="match status" value="1"/>
</dbReference>
<organism evidence="2 3">
    <name type="scientific">Nocardioides aestuarii</name>
    <dbReference type="NCBI Taxonomy" id="252231"/>
    <lineage>
        <taxon>Bacteria</taxon>
        <taxon>Bacillati</taxon>
        <taxon>Actinomycetota</taxon>
        <taxon>Actinomycetes</taxon>
        <taxon>Propionibacteriales</taxon>
        <taxon>Nocardioidaceae</taxon>
        <taxon>Nocardioides</taxon>
    </lineage>
</organism>
<dbReference type="EMBL" id="JBHUGD010000003">
    <property type="protein sequence ID" value="MFD1948134.1"/>
    <property type="molecule type" value="Genomic_DNA"/>
</dbReference>
<sequence length="341" mass="33753">MSNSITDVPGIRVGQAERTGEGWLTGVTVVLAPEGGAVGGVDVRGGGPGTRETDLLDPRNAVERVDAVVLTGGSAPGLAAVDGVVQRLLSAGIGYPVGGPGEVVPIVPAAVVFDLGRGGVFGHHPDATLGSEAYDAALAGPRVAEGSRGAGTGCRVGGLKGGVGTASTVLPDGTVVGALAVVNAVGSAVDPATGELYAARHCEPRDLAGLRRPDPADVAAARDRAAAQPPPQPPLATTLVVLATDATLTKAQCQKISGIGHDGLARAIDPVHTMFDGDTVFTLATGRRPAPDRVGFHALLVAAATTVTRAVARGVLTADSAGGMRGYRDAFPTASALGSSG</sequence>
<gene>
    <name evidence="2" type="ORF">ACFSDE_15135</name>
</gene>
<dbReference type="CDD" id="cd02252">
    <property type="entry name" value="nylC_like"/>
    <property type="match status" value="1"/>
</dbReference>
<dbReference type="InterPro" id="IPR016117">
    <property type="entry name" value="ArgJ-like_dom_sf"/>
</dbReference>
<dbReference type="Gene3D" id="3.60.70.12">
    <property type="entry name" value="L-amino peptidase D-ALA esterase/amidase"/>
    <property type="match status" value="1"/>
</dbReference>
<evidence type="ECO:0000256" key="1">
    <source>
        <dbReference type="ARBA" id="ARBA00007068"/>
    </source>
</evidence>
<evidence type="ECO:0000313" key="2">
    <source>
        <dbReference type="EMBL" id="MFD1948134.1"/>
    </source>
</evidence>
<protein>
    <submittedName>
        <fullName evidence="2">P1 family peptidase</fullName>
    </submittedName>
</protein>
<dbReference type="InterPro" id="IPR005321">
    <property type="entry name" value="Peptidase_S58_DmpA"/>
</dbReference>
<dbReference type="SUPFAM" id="SSF56266">
    <property type="entry name" value="DmpA/ArgJ-like"/>
    <property type="match status" value="1"/>
</dbReference>
<proteinExistence type="inferred from homology"/>
<keyword evidence="3" id="KW-1185">Reference proteome</keyword>